<feature type="domain" description="DUF7605" evidence="4">
    <location>
        <begin position="721"/>
        <end position="898"/>
    </location>
</feature>
<dbReference type="InterPro" id="IPR045063">
    <property type="entry name" value="Dynamin_N"/>
</dbReference>
<dbReference type="Pfam" id="PF00350">
    <property type="entry name" value="Dynamin_N"/>
    <property type="match status" value="1"/>
</dbReference>
<accession>A0A6A6HQE4</accession>
<dbReference type="PANTHER" id="PTHR36681:SF3">
    <property type="entry name" value="NUCLEAR GTPASE, GERMINAL CENTER-ASSOCIATED, TANDEM DUPLICATE 3"/>
    <property type="match status" value="1"/>
</dbReference>
<dbReference type="RefSeq" id="XP_033675359.1">
    <property type="nucleotide sequence ID" value="XM_033824525.1"/>
</dbReference>
<reference evidence="5" key="1">
    <citation type="journal article" date="2020" name="Stud. Mycol.">
        <title>101 Dothideomycetes genomes: a test case for predicting lifestyles and emergence of pathogens.</title>
        <authorList>
            <person name="Haridas S."/>
            <person name="Albert R."/>
            <person name="Binder M."/>
            <person name="Bloem J."/>
            <person name="Labutti K."/>
            <person name="Salamov A."/>
            <person name="Andreopoulos B."/>
            <person name="Baker S."/>
            <person name="Barry K."/>
            <person name="Bills G."/>
            <person name="Bluhm B."/>
            <person name="Cannon C."/>
            <person name="Castanera R."/>
            <person name="Culley D."/>
            <person name="Daum C."/>
            <person name="Ezra D."/>
            <person name="Gonzalez J."/>
            <person name="Henrissat B."/>
            <person name="Kuo A."/>
            <person name="Liang C."/>
            <person name="Lipzen A."/>
            <person name="Lutzoni F."/>
            <person name="Magnuson J."/>
            <person name="Mondo S."/>
            <person name="Nolan M."/>
            <person name="Ohm R."/>
            <person name="Pangilinan J."/>
            <person name="Park H.-J."/>
            <person name="Ramirez L."/>
            <person name="Alfaro M."/>
            <person name="Sun H."/>
            <person name="Tritt A."/>
            <person name="Yoshinaga Y."/>
            <person name="Zwiers L.-H."/>
            <person name="Turgeon B."/>
            <person name="Goodwin S."/>
            <person name="Spatafora J."/>
            <person name="Crous P."/>
            <person name="Grigoriev I."/>
        </authorList>
    </citation>
    <scope>NUCLEOTIDE SEQUENCE</scope>
    <source>
        <strain evidence="5">CBS 122368</strain>
    </source>
</reference>
<dbReference type="OrthoDB" id="3598281at2759"/>
<evidence type="ECO:0000256" key="2">
    <source>
        <dbReference type="SAM" id="MobiDB-lite"/>
    </source>
</evidence>
<evidence type="ECO:0000313" key="5">
    <source>
        <dbReference type="EMBL" id="KAF2240355.1"/>
    </source>
</evidence>
<evidence type="ECO:0000313" key="6">
    <source>
        <dbReference type="Proteomes" id="UP000800094"/>
    </source>
</evidence>
<dbReference type="SUPFAM" id="SSF52540">
    <property type="entry name" value="P-loop containing nucleoside triphosphate hydrolases"/>
    <property type="match status" value="1"/>
</dbReference>
<feature type="compositionally biased region" description="Polar residues" evidence="2">
    <location>
        <begin position="68"/>
        <end position="129"/>
    </location>
</feature>
<protein>
    <submittedName>
        <fullName evidence="5">Uncharacterized protein</fullName>
    </submittedName>
</protein>
<feature type="coiled-coil region" evidence="1">
    <location>
        <begin position="548"/>
        <end position="575"/>
    </location>
</feature>
<feature type="domain" description="Dynamin N-terminal" evidence="3">
    <location>
        <begin position="256"/>
        <end position="525"/>
    </location>
</feature>
<organism evidence="5 6">
    <name type="scientific">Trematosphaeria pertusa</name>
    <dbReference type="NCBI Taxonomy" id="390896"/>
    <lineage>
        <taxon>Eukaryota</taxon>
        <taxon>Fungi</taxon>
        <taxon>Dikarya</taxon>
        <taxon>Ascomycota</taxon>
        <taxon>Pezizomycotina</taxon>
        <taxon>Dothideomycetes</taxon>
        <taxon>Pleosporomycetidae</taxon>
        <taxon>Pleosporales</taxon>
        <taxon>Massarineae</taxon>
        <taxon>Trematosphaeriaceae</taxon>
        <taxon>Trematosphaeria</taxon>
    </lineage>
</organism>
<keyword evidence="1" id="KW-0175">Coiled coil</keyword>
<evidence type="ECO:0000259" key="3">
    <source>
        <dbReference type="Pfam" id="PF00350"/>
    </source>
</evidence>
<dbReference type="InterPro" id="IPR056024">
    <property type="entry name" value="DUF7605"/>
</dbReference>
<feature type="region of interest" description="Disordered" evidence="2">
    <location>
        <begin position="1"/>
        <end position="39"/>
    </location>
</feature>
<dbReference type="EMBL" id="ML987219">
    <property type="protein sequence ID" value="KAF2240355.1"/>
    <property type="molecule type" value="Genomic_DNA"/>
</dbReference>
<dbReference type="Gene3D" id="3.40.50.300">
    <property type="entry name" value="P-loop containing nucleotide triphosphate hydrolases"/>
    <property type="match status" value="1"/>
</dbReference>
<proteinExistence type="predicted"/>
<sequence>MSHSRLSSPRSISKQTQPASNSTTNASPGTPSPTPFLFGEIRLCSPDFSFNIDQDRDRPLPSIERDVLSSNSSRNTPNTATTAGSVKVSSTAREATHSTPATTTPLRAHSSSFSRGDTPTPSVWITPAPSTDVLSRHQTETITEGLDAMHIRSPSAESPDRSRTGRKNAFTPSRRRRSTSAVNKESHRVEDEDPPATFSRLREVEQVYTKAKQMSEKLLKVLASSTLHQKPNSSIGKLHREAIRLTEFELPSSRIVGLVGDSGVGKSSLINSLLDKKDLARSNNNGSACTCVATEYHYHDRDDFVIQAEYFTIEELKRQYEDLLRAYQENKSPPAHTKQEDLEELERRARLAEETFKASFGVKLQQNPSLLRSSIEYAVTTMLQWASSSLPRDRNVHTNETRETHNDITACSARIRELTSEADDSEMRIANQTSPWPFVRKLKVYLKAYILSKGLIIADLLGKYTCFPVCTSLIKIGLRDANVARQTITERYVLHCYQILAVTRVSRVITDQSVKDVFKLARRAKLSNVHIVCTNSDAIRAKEAVDTYAGERATIQAMQDRIEDAKRDYDYLTEELHELTMGAADCSDEDALEYARLHEQRWQAEKTQANEEFNLLRHIITVRNTDIVHKIQAEYRDHPCAGSLQIFCGSNKIYWKYRMKPASASKRHLELSGIMALRKYCIGMVAESHIRALNNYVKHQIPTLLGSASLWVNLDHWLTDSKWHETSFAAFCRHWGHYATNAVDYCYWNEEAMREMADDMSIIWSALVTDINNRLDLLKDWIALKLQAVTTLVVSADCDLTDEITAGARNKTYSALHTLTATLRHRQDLMLYGIEDAIEDFRTQLSNLRTDALAPIRSAFIGKLMDDTYQAAQMEHGLGCDARRNDIITRRFGSESLFTSHNRMLRTAFRNLSEDLEEAVKEVALQQSAYIESDLELLRNENVILESEKHPEFRQSLSEEIRQIRLQLEQLSSMLDV</sequence>
<feature type="region of interest" description="Disordered" evidence="2">
    <location>
        <begin position="66"/>
        <end position="129"/>
    </location>
</feature>
<dbReference type="AlphaFoldDB" id="A0A6A6HQE4"/>
<dbReference type="PANTHER" id="PTHR36681">
    <property type="entry name" value="NUCLEAR GTPASE, GERMINAL CENTER-ASSOCIATED, TANDEM DUPLICATE 3"/>
    <property type="match status" value="1"/>
</dbReference>
<dbReference type="InterPro" id="IPR027417">
    <property type="entry name" value="P-loop_NTPase"/>
</dbReference>
<keyword evidence="6" id="KW-1185">Reference proteome</keyword>
<evidence type="ECO:0000259" key="4">
    <source>
        <dbReference type="Pfam" id="PF24564"/>
    </source>
</evidence>
<dbReference type="Pfam" id="PF24564">
    <property type="entry name" value="DUF7605"/>
    <property type="match status" value="1"/>
</dbReference>
<name>A0A6A6HQE4_9PLEO</name>
<evidence type="ECO:0000256" key="1">
    <source>
        <dbReference type="SAM" id="Coils"/>
    </source>
</evidence>
<gene>
    <name evidence="5" type="ORF">BU26DRAFT_442855</name>
</gene>
<feature type="region of interest" description="Disordered" evidence="2">
    <location>
        <begin position="143"/>
        <end position="196"/>
    </location>
</feature>
<feature type="compositionally biased region" description="Low complexity" evidence="2">
    <location>
        <begin position="1"/>
        <end position="13"/>
    </location>
</feature>
<feature type="compositionally biased region" description="Polar residues" evidence="2">
    <location>
        <begin position="14"/>
        <end position="29"/>
    </location>
</feature>
<dbReference type="Proteomes" id="UP000800094">
    <property type="component" value="Unassembled WGS sequence"/>
</dbReference>
<dbReference type="GeneID" id="54577855"/>